<dbReference type="GO" id="GO:0070403">
    <property type="term" value="F:NAD+ binding"/>
    <property type="evidence" value="ECO:0007669"/>
    <property type="project" value="InterPro"/>
</dbReference>
<feature type="binding site" evidence="14">
    <location>
        <position position="256"/>
    </location>
    <ligand>
        <name>Zn(2+)</name>
        <dbReference type="ChEBI" id="CHEBI:29105"/>
    </ligand>
</feature>
<feature type="compositionally biased region" description="Basic and acidic residues" evidence="15">
    <location>
        <begin position="302"/>
        <end position="311"/>
    </location>
</feature>
<feature type="domain" description="Deacetylase sirtuin-type" evidence="16">
    <location>
        <begin position="100"/>
        <end position="417"/>
    </location>
</feature>
<dbReference type="Pfam" id="PF04574">
    <property type="entry name" value="DUF592"/>
    <property type="match status" value="1"/>
</dbReference>
<feature type="compositionally biased region" description="Basic and acidic residues" evidence="15">
    <location>
        <begin position="499"/>
        <end position="509"/>
    </location>
</feature>
<evidence type="ECO:0000256" key="5">
    <source>
        <dbReference type="ARBA" id="ARBA00022491"/>
    </source>
</evidence>
<protein>
    <recommendedName>
        <fullName evidence="16">Deacetylase sirtuin-type domain-containing protein</fullName>
    </recommendedName>
</protein>
<feature type="binding site" evidence="14">
    <location>
        <position position="253"/>
    </location>
    <ligand>
        <name>Zn(2+)</name>
        <dbReference type="ChEBI" id="CHEBI:29105"/>
    </ligand>
</feature>
<feature type="active site" description="Proton acceptor" evidence="14">
    <location>
        <position position="245"/>
    </location>
</feature>
<comment type="subcellular location">
    <subcellularLocation>
        <location evidence="3">Mitochondrion</location>
    </subcellularLocation>
    <subcellularLocation>
        <location evidence="2">Nucleus</location>
    </subcellularLocation>
</comment>
<dbReference type="Proteomes" id="UP000663841">
    <property type="component" value="Unassembled WGS sequence"/>
</dbReference>
<feature type="region of interest" description="Disordered" evidence="15">
    <location>
        <begin position="282"/>
        <end position="324"/>
    </location>
</feature>
<dbReference type="PROSITE" id="PS50305">
    <property type="entry name" value="SIRTUIN"/>
    <property type="match status" value="1"/>
</dbReference>
<evidence type="ECO:0000256" key="13">
    <source>
        <dbReference type="ARBA" id="ARBA00023242"/>
    </source>
</evidence>
<feature type="region of interest" description="Disordered" evidence="15">
    <location>
        <begin position="461"/>
        <end position="515"/>
    </location>
</feature>
<organism evidence="17 18">
    <name type="scientific">Rhizoctonia solani</name>
    <dbReference type="NCBI Taxonomy" id="456999"/>
    <lineage>
        <taxon>Eukaryota</taxon>
        <taxon>Fungi</taxon>
        <taxon>Dikarya</taxon>
        <taxon>Basidiomycota</taxon>
        <taxon>Agaricomycotina</taxon>
        <taxon>Agaricomycetes</taxon>
        <taxon>Cantharellales</taxon>
        <taxon>Ceratobasidiaceae</taxon>
        <taxon>Rhizoctonia</taxon>
    </lineage>
</organism>
<evidence type="ECO:0000256" key="8">
    <source>
        <dbReference type="ARBA" id="ARBA00022833"/>
    </source>
</evidence>
<dbReference type="InterPro" id="IPR007654">
    <property type="entry name" value="NAD-dep_histone_deAcase_SIR2_N"/>
</dbReference>
<evidence type="ECO:0000256" key="11">
    <source>
        <dbReference type="ARBA" id="ARBA00023128"/>
    </source>
</evidence>
<evidence type="ECO:0000313" key="17">
    <source>
        <dbReference type="EMBL" id="CAE6468360.1"/>
    </source>
</evidence>
<dbReference type="InterPro" id="IPR003000">
    <property type="entry name" value="Sirtuin"/>
</dbReference>
<evidence type="ECO:0000256" key="9">
    <source>
        <dbReference type="ARBA" id="ARBA00023015"/>
    </source>
</evidence>
<comment type="cofactor">
    <cofactor evidence="1">
        <name>Zn(2+)</name>
        <dbReference type="ChEBI" id="CHEBI:29105"/>
    </cofactor>
</comment>
<dbReference type="AlphaFoldDB" id="A0A8H3BYK0"/>
<dbReference type="GO" id="GO:0046872">
    <property type="term" value="F:metal ion binding"/>
    <property type="evidence" value="ECO:0007669"/>
    <property type="project" value="UniProtKB-KW"/>
</dbReference>
<comment type="similarity">
    <text evidence="4">Belongs to the sirtuin family. Class I subfamily.</text>
</comment>
<evidence type="ECO:0000256" key="2">
    <source>
        <dbReference type="ARBA" id="ARBA00004123"/>
    </source>
</evidence>
<keyword evidence="12" id="KW-0804">Transcription</keyword>
<evidence type="ECO:0000256" key="3">
    <source>
        <dbReference type="ARBA" id="ARBA00004173"/>
    </source>
</evidence>
<keyword evidence="10" id="KW-0520">NAD</keyword>
<keyword evidence="6" id="KW-0808">Transferase</keyword>
<gene>
    <name evidence="17" type="ORF">RDB_LOCUS170160</name>
</gene>
<dbReference type="Pfam" id="PF02146">
    <property type="entry name" value="SIR2"/>
    <property type="match status" value="1"/>
</dbReference>
<dbReference type="InterPro" id="IPR026591">
    <property type="entry name" value="Sirtuin_cat_small_dom_sf"/>
</dbReference>
<keyword evidence="5" id="KW-0678">Repressor</keyword>
<keyword evidence="11" id="KW-0496">Mitochondrion</keyword>
<evidence type="ECO:0000256" key="10">
    <source>
        <dbReference type="ARBA" id="ARBA00023027"/>
    </source>
</evidence>
<accession>A0A8H3BYK0</accession>
<keyword evidence="7 14" id="KW-0479">Metal-binding</keyword>
<dbReference type="InterPro" id="IPR026590">
    <property type="entry name" value="Ssirtuin_cat_dom"/>
</dbReference>
<evidence type="ECO:0000256" key="15">
    <source>
        <dbReference type="SAM" id="MobiDB-lite"/>
    </source>
</evidence>
<evidence type="ECO:0000256" key="4">
    <source>
        <dbReference type="ARBA" id="ARBA00006924"/>
    </source>
</evidence>
<evidence type="ECO:0000256" key="1">
    <source>
        <dbReference type="ARBA" id="ARBA00001947"/>
    </source>
</evidence>
<evidence type="ECO:0000313" key="18">
    <source>
        <dbReference type="Proteomes" id="UP000663841"/>
    </source>
</evidence>
<dbReference type="SUPFAM" id="SSF52467">
    <property type="entry name" value="DHS-like NAD/FAD-binding domain"/>
    <property type="match status" value="1"/>
</dbReference>
<feature type="region of interest" description="Disordered" evidence="15">
    <location>
        <begin position="25"/>
        <end position="45"/>
    </location>
</feature>
<comment type="caution">
    <text evidence="17">The sequence shown here is derived from an EMBL/GenBank/DDBJ whole genome shotgun (WGS) entry which is preliminary data.</text>
</comment>
<reference evidence="17" key="1">
    <citation type="submission" date="2021-01" db="EMBL/GenBank/DDBJ databases">
        <authorList>
            <person name="Kaushik A."/>
        </authorList>
    </citation>
    <scope>NUCLEOTIDE SEQUENCE</scope>
    <source>
        <strain evidence="17">AG3-T5</strain>
    </source>
</reference>
<dbReference type="Gene3D" id="3.30.1600.10">
    <property type="entry name" value="SIR2/SIRT2 'Small Domain"/>
    <property type="match status" value="1"/>
</dbReference>
<evidence type="ECO:0000256" key="7">
    <source>
        <dbReference type="ARBA" id="ARBA00022723"/>
    </source>
</evidence>
<evidence type="ECO:0000256" key="12">
    <source>
        <dbReference type="ARBA" id="ARBA00023163"/>
    </source>
</evidence>
<dbReference type="Gene3D" id="3.40.50.1220">
    <property type="entry name" value="TPP-binding domain"/>
    <property type="match status" value="1"/>
</dbReference>
<dbReference type="GO" id="GO:0005634">
    <property type="term" value="C:nucleus"/>
    <property type="evidence" value="ECO:0007669"/>
    <property type="project" value="UniProtKB-SubCell"/>
</dbReference>
<name>A0A8H3BYK0_9AGAM</name>
<dbReference type="GO" id="GO:0005739">
    <property type="term" value="C:mitochondrion"/>
    <property type="evidence" value="ECO:0007669"/>
    <property type="project" value="UniProtKB-SubCell"/>
</dbReference>
<dbReference type="GO" id="GO:0046970">
    <property type="term" value="F:histone H4K16 deacetylase activity, NAD-dependent"/>
    <property type="evidence" value="ECO:0007669"/>
    <property type="project" value="TreeGrafter"/>
</dbReference>
<dbReference type="EMBL" id="CAJMWW010000349">
    <property type="protein sequence ID" value="CAE6468360.1"/>
    <property type="molecule type" value="Genomic_DNA"/>
</dbReference>
<feature type="binding site" evidence="14">
    <location>
        <position position="280"/>
    </location>
    <ligand>
        <name>Zn(2+)</name>
        <dbReference type="ChEBI" id="CHEBI:29105"/>
    </ligand>
</feature>
<dbReference type="InterPro" id="IPR029035">
    <property type="entry name" value="DHS-like_NAD/FAD-binding_dom"/>
</dbReference>
<evidence type="ECO:0000256" key="6">
    <source>
        <dbReference type="ARBA" id="ARBA00022679"/>
    </source>
</evidence>
<evidence type="ECO:0000259" key="16">
    <source>
        <dbReference type="PROSITE" id="PS50305"/>
    </source>
</evidence>
<keyword evidence="13" id="KW-0539">Nucleus</keyword>
<feature type="compositionally biased region" description="Basic residues" evidence="15">
    <location>
        <begin position="289"/>
        <end position="301"/>
    </location>
</feature>
<keyword evidence="8 14" id="KW-0862">Zinc</keyword>
<feature type="binding site" evidence="14">
    <location>
        <position position="277"/>
    </location>
    <ligand>
        <name>Zn(2+)</name>
        <dbReference type="ChEBI" id="CHEBI:29105"/>
    </ligand>
</feature>
<dbReference type="PANTHER" id="PTHR11085">
    <property type="entry name" value="NAD-DEPENDENT PROTEIN DEACYLASE SIRTUIN-5, MITOCHONDRIAL-RELATED"/>
    <property type="match status" value="1"/>
</dbReference>
<sequence length="515" mass="57632">MNGALNPKAITEAQTPQELDDMYQDVDSEEFSELGSDLDEQEAGEGEVPALERLNEQMQATFSDQDVDEMIAYLKEAGMIAWIKKLLKVTLTRILRRRSKLGHINTPDDVVNLIKRSKNIVVLTGAGISVSCGIRGWPLFVPLNTVADSAEADFRSSSGIYAQINESNNYELEDPQQMFDIDYFRERPSVFYSFASQIYPSNFIPSPCHRFIRLLEDRDILLRNYTQNIDTLETEVGVTRVLQCHGSFATATCIECKTKVNGSLLKDDIFAQRIPLCKMCNKPSPPVKGKPRSRSKSKSKKKDVWNPKQKDEDDDMDIPTPPLPKSIMKPDIVFFGEPLNDEFDHCLFKDRESVDLLLVIGTSLKVAPVSEILTHIPHSVPQVLINKTPVTHVNPDVVLLGDADRVIEYLCDRLAWSLPGVGPPNKAKAQVRLPGVPIKPVKAYNHDHVWLFPGGEGGSWALRDPPPSLKPPSSAVPSRPDSATSSIRKRLSNENLRPTLDRKDTDRNAKKSRLV</sequence>
<proteinExistence type="inferred from homology"/>
<dbReference type="PANTHER" id="PTHR11085:SF9">
    <property type="entry name" value="NAD-DEPENDENT PROTEIN DEACETYLASE SIRTUIN-1"/>
    <property type="match status" value="1"/>
</dbReference>
<keyword evidence="9" id="KW-0805">Transcription regulation</keyword>
<dbReference type="InterPro" id="IPR050134">
    <property type="entry name" value="NAD-dep_sirtuin_deacylases"/>
</dbReference>
<evidence type="ECO:0000256" key="14">
    <source>
        <dbReference type="PROSITE-ProRule" id="PRU00236"/>
    </source>
</evidence>